<evidence type="ECO:0000259" key="3">
    <source>
        <dbReference type="PROSITE" id="PS51371"/>
    </source>
</evidence>
<evidence type="ECO:0000256" key="1">
    <source>
        <dbReference type="ARBA" id="ARBA00023122"/>
    </source>
</evidence>
<dbReference type="InterPro" id="IPR000644">
    <property type="entry name" value="CBS_dom"/>
</dbReference>
<evidence type="ECO:0000313" key="5">
    <source>
        <dbReference type="Proteomes" id="UP000664654"/>
    </source>
</evidence>
<gene>
    <name evidence="4" type="ORF">J0A66_13725</name>
</gene>
<name>A0A939IPW3_9ALTE</name>
<feature type="domain" description="CBS" evidence="3">
    <location>
        <begin position="7"/>
        <end position="69"/>
    </location>
</feature>
<feature type="domain" description="CBS" evidence="3">
    <location>
        <begin position="83"/>
        <end position="140"/>
    </location>
</feature>
<proteinExistence type="predicted"/>
<evidence type="ECO:0000313" key="4">
    <source>
        <dbReference type="EMBL" id="MBN7826290.1"/>
    </source>
</evidence>
<dbReference type="PANTHER" id="PTHR43080">
    <property type="entry name" value="CBS DOMAIN-CONTAINING PROTEIN CBSX3, MITOCHONDRIAL"/>
    <property type="match status" value="1"/>
</dbReference>
<comment type="caution">
    <text evidence="4">The sequence shown here is derived from an EMBL/GenBank/DDBJ whole genome shotgun (WGS) entry which is preliminary data.</text>
</comment>
<dbReference type="InterPro" id="IPR051257">
    <property type="entry name" value="Diverse_CBS-Domain"/>
</dbReference>
<protein>
    <submittedName>
        <fullName evidence="4">CBS domain-containing protein</fullName>
    </submittedName>
</protein>
<sequence length="141" mass="15577">MQVRDIMTTQLHTLDETATLHDAHGLSRDKGIRHIPVLDSKTGVFHSIVTQKALVTRVMKLANLYGAAELDEQEKRIPIEEVAVRDGDRISADQPLLEVAEYFLAHKHGCLPVVNTDGTLAGIVTSSDFVKLAIRLLKDGR</sequence>
<dbReference type="Proteomes" id="UP000664654">
    <property type="component" value="Unassembled WGS sequence"/>
</dbReference>
<dbReference type="SUPFAM" id="SSF54631">
    <property type="entry name" value="CBS-domain pair"/>
    <property type="match status" value="1"/>
</dbReference>
<dbReference type="PROSITE" id="PS51371">
    <property type="entry name" value="CBS"/>
    <property type="match status" value="2"/>
</dbReference>
<dbReference type="PANTHER" id="PTHR43080:SF2">
    <property type="entry name" value="CBS DOMAIN-CONTAINING PROTEIN"/>
    <property type="match status" value="1"/>
</dbReference>
<keyword evidence="1 2" id="KW-0129">CBS domain</keyword>
<dbReference type="Pfam" id="PF00571">
    <property type="entry name" value="CBS"/>
    <property type="match status" value="2"/>
</dbReference>
<accession>A0A939IPW3</accession>
<dbReference type="AlphaFoldDB" id="A0A939IPW3"/>
<dbReference type="InterPro" id="IPR046342">
    <property type="entry name" value="CBS_dom_sf"/>
</dbReference>
<dbReference type="EMBL" id="JAFKCV010000007">
    <property type="protein sequence ID" value="MBN7826290.1"/>
    <property type="molecule type" value="Genomic_DNA"/>
</dbReference>
<keyword evidence="5" id="KW-1185">Reference proteome</keyword>
<dbReference type="Gene3D" id="3.10.580.10">
    <property type="entry name" value="CBS-domain"/>
    <property type="match status" value="1"/>
</dbReference>
<dbReference type="RefSeq" id="WP_206574403.1">
    <property type="nucleotide sequence ID" value="NZ_JAFKCV010000007.1"/>
</dbReference>
<evidence type="ECO:0000256" key="2">
    <source>
        <dbReference type="PROSITE-ProRule" id="PRU00703"/>
    </source>
</evidence>
<dbReference type="SMART" id="SM00116">
    <property type="entry name" value="CBS"/>
    <property type="match status" value="2"/>
</dbReference>
<reference evidence="4" key="1">
    <citation type="submission" date="2021-03" db="EMBL/GenBank/DDBJ databases">
        <title>novel species isolated from a fishpond in China.</title>
        <authorList>
            <person name="Lu H."/>
            <person name="Cai Z."/>
        </authorList>
    </citation>
    <scope>NUCLEOTIDE SEQUENCE</scope>
    <source>
        <strain evidence="4">JCM 30855</strain>
    </source>
</reference>
<organism evidence="4 5">
    <name type="scientific">Bowmanella dokdonensis</name>
    <dbReference type="NCBI Taxonomy" id="751969"/>
    <lineage>
        <taxon>Bacteria</taxon>
        <taxon>Pseudomonadati</taxon>
        <taxon>Pseudomonadota</taxon>
        <taxon>Gammaproteobacteria</taxon>
        <taxon>Alteromonadales</taxon>
        <taxon>Alteromonadaceae</taxon>
        <taxon>Bowmanella</taxon>
    </lineage>
</organism>